<dbReference type="SUPFAM" id="SSF160704">
    <property type="entry name" value="YehR-like"/>
    <property type="match status" value="1"/>
</dbReference>
<keyword evidence="1" id="KW-0732">Signal</keyword>
<protein>
    <submittedName>
        <fullName evidence="2">Lipoprotein</fullName>
    </submittedName>
</protein>
<dbReference type="Gene3D" id="3.30.1830.10">
    <property type="entry name" value="YehR-like"/>
    <property type="match status" value="1"/>
</dbReference>
<feature type="chain" id="PRO_5019514466" evidence="1">
    <location>
        <begin position="22"/>
        <end position="158"/>
    </location>
</feature>
<organism evidence="2 3">
    <name type="scientific">Salmonella enterica I</name>
    <dbReference type="NCBI Taxonomy" id="59201"/>
    <lineage>
        <taxon>Bacteria</taxon>
        <taxon>Pseudomonadati</taxon>
        <taxon>Pseudomonadota</taxon>
        <taxon>Gammaproteobacteria</taxon>
        <taxon>Enterobacterales</taxon>
        <taxon>Enterobacteriaceae</taxon>
        <taxon>Salmonella</taxon>
    </lineage>
</organism>
<dbReference type="Pfam" id="PF06998">
    <property type="entry name" value="DUF1307"/>
    <property type="match status" value="1"/>
</dbReference>
<feature type="signal peptide" evidence="1">
    <location>
        <begin position="1"/>
        <end position="21"/>
    </location>
</feature>
<sequence length="158" mass="17749">MKISGKLLSAALASVLVFSLAGCGDKEEESKTFNANLAGTEISITYTYKGDKIIKQTSESKISYATVGAKTKEDAAKILDPLSAKYKNIAGVEEKLTYEDTYAQENVSVDMEKVDFKALQQISGDNGVRRYQQRYQHETKPRRCWKLLVLKKRNNWQA</sequence>
<evidence type="ECO:0000313" key="2">
    <source>
        <dbReference type="EMBL" id="VDZ99358.1"/>
    </source>
</evidence>
<dbReference type="Proteomes" id="UP000282086">
    <property type="component" value="Chromosome"/>
</dbReference>
<dbReference type="AlphaFoldDB" id="A0A447N7T8"/>
<gene>
    <name evidence="2" type="primary">yehR</name>
    <name evidence="2" type="ORF">NCTC129_05665</name>
</gene>
<evidence type="ECO:0000256" key="1">
    <source>
        <dbReference type="SAM" id="SignalP"/>
    </source>
</evidence>
<dbReference type="InterPro" id="IPR036699">
    <property type="entry name" value="YehR-like_sf"/>
</dbReference>
<accession>A0A447N7T8</accession>
<evidence type="ECO:0000313" key="3">
    <source>
        <dbReference type="Proteomes" id="UP000282086"/>
    </source>
</evidence>
<keyword evidence="2" id="KW-0449">Lipoprotein</keyword>
<proteinExistence type="predicted"/>
<dbReference type="EMBL" id="LR134140">
    <property type="protein sequence ID" value="VDZ99358.1"/>
    <property type="molecule type" value="Genomic_DNA"/>
</dbReference>
<dbReference type="InterPro" id="IPR009736">
    <property type="entry name" value="DUF1307"/>
</dbReference>
<name>A0A447N7T8_SALET</name>
<reference evidence="2 3" key="1">
    <citation type="submission" date="2018-12" db="EMBL/GenBank/DDBJ databases">
        <authorList>
            <consortium name="Pathogen Informatics"/>
        </authorList>
    </citation>
    <scope>NUCLEOTIDE SEQUENCE [LARGE SCALE GENOMIC DNA]</scope>
    <source>
        <strain evidence="2 3">NCTC129</strain>
    </source>
</reference>
<dbReference type="PROSITE" id="PS51257">
    <property type="entry name" value="PROKAR_LIPOPROTEIN"/>
    <property type="match status" value="1"/>
</dbReference>